<dbReference type="KEGG" id="cok:COCCU_11130"/>
<sequence precursor="true">MKCVFASGFLAIMAAFSFSACAAEAPILPGSASSSAAAPGIMANTADLEFMVRALPVLHSSVDLGERILEDENLSPGVRIIAEKAVARPQDEIIQLNELKGQWGNSPLDLETHAKEAMQVTDPTGAKAVPQSQGDLQHLNDSWGGEHELTYLLLLRQQLGDSIELAEELMAEGESLRLRDIAEQMVQVKSRRINEIDEYLNTVNEEPRELR</sequence>
<dbReference type="Gene3D" id="1.20.1260.10">
    <property type="match status" value="1"/>
</dbReference>
<dbReference type="PROSITE" id="PS51257">
    <property type="entry name" value="PROKAR_LIPOPROTEIN"/>
    <property type="match status" value="1"/>
</dbReference>
<proteinExistence type="predicted"/>
<name>A0A6B8WP52_9CORY</name>
<gene>
    <name evidence="3" type="ORF">COCCU_11130</name>
</gene>
<reference evidence="3 4" key="1">
    <citation type="submission" date="2019-11" db="EMBL/GenBank/DDBJ databases">
        <title>Complete genome sequence of Corynebacterium kalinowskii 1959, a novel Corynebacterium species isolated from soil of a small paddock in Vilsendorf, Germany.</title>
        <authorList>
            <person name="Schaffert L."/>
            <person name="Ruwe M."/>
            <person name="Milse J."/>
            <person name="Hanuschka K."/>
            <person name="Ortseifen V."/>
            <person name="Droste J."/>
            <person name="Brandt D."/>
            <person name="Schlueter L."/>
            <person name="Kutter Y."/>
            <person name="Vinke S."/>
            <person name="Viehoefer P."/>
            <person name="Jacob L."/>
            <person name="Luebke N.-C."/>
            <person name="Schulte-Berndt E."/>
            <person name="Hain C."/>
            <person name="Linder M."/>
            <person name="Schmidt P."/>
            <person name="Wollenschlaeger L."/>
            <person name="Luttermann T."/>
            <person name="Thieme E."/>
            <person name="Hassa J."/>
            <person name="Haak M."/>
            <person name="Wittchen M."/>
            <person name="Mentz A."/>
            <person name="Persicke M."/>
            <person name="Busche T."/>
            <person name="Ruckert C."/>
        </authorList>
    </citation>
    <scope>NUCLEOTIDE SEQUENCE [LARGE SCALE GENOMIC DNA]</scope>
    <source>
        <strain evidence="3 4">2039</strain>
    </source>
</reference>
<dbReference type="Pfam" id="PF03713">
    <property type="entry name" value="DUF305"/>
    <property type="match status" value="1"/>
</dbReference>
<dbReference type="Proteomes" id="UP000424462">
    <property type="component" value="Chromosome"/>
</dbReference>
<evidence type="ECO:0000313" key="4">
    <source>
        <dbReference type="Proteomes" id="UP000424462"/>
    </source>
</evidence>
<accession>A0A6B8WP52</accession>
<dbReference type="InterPro" id="IPR012347">
    <property type="entry name" value="Ferritin-like"/>
</dbReference>
<evidence type="ECO:0000259" key="2">
    <source>
        <dbReference type="Pfam" id="PF03713"/>
    </source>
</evidence>
<feature type="signal peptide" evidence="1">
    <location>
        <begin position="1"/>
        <end position="22"/>
    </location>
</feature>
<organism evidence="3 4">
    <name type="scientific">Corynebacterium occultum</name>
    <dbReference type="NCBI Taxonomy" id="2675219"/>
    <lineage>
        <taxon>Bacteria</taxon>
        <taxon>Bacillati</taxon>
        <taxon>Actinomycetota</taxon>
        <taxon>Actinomycetes</taxon>
        <taxon>Mycobacteriales</taxon>
        <taxon>Corynebacteriaceae</taxon>
        <taxon>Corynebacterium</taxon>
    </lineage>
</organism>
<protein>
    <recommendedName>
        <fullName evidence="2">DUF305 domain-containing protein</fullName>
    </recommendedName>
</protein>
<feature type="domain" description="DUF305" evidence="2">
    <location>
        <begin position="60"/>
        <end position="199"/>
    </location>
</feature>
<feature type="chain" id="PRO_5025555608" description="DUF305 domain-containing protein" evidence="1">
    <location>
        <begin position="23"/>
        <end position="211"/>
    </location>
</feature>
<dbReference type="EMBL" id="CP046455">
    <property type="protein sequence ID" value="QGU08138.1"/>
    <property type="molecule type" value="Genomic_DNA"/>
</dbReference>
<evidence type="ECO:0000256" key="1">
    <source>
        <dbReference type="SAM" id="SignalP"/>
    </source>
</evidence>
<keyword evidence="4" id="KW-1185">Reference proteome</keyword>
<keyword evidence="1" id="KW-0732">Signal</keyword>
<dbReference type="InterPro" id="IPR005183">
    <property type="entry name" value="DUF305_CopM-like"/>
</dbReference>
<evidence type="ECO:0000313" key="3">
    <source>
        <dbReference type="EMBL" id="QGU08138.1"/>
    </source>
</evidence>
<dbReference type="AlphaFoldDB" id="A0A6B8WP52"/>